<name>A0A8J3EJD8_9BACL</name>
<sequence>MAQPARQLTQREYVQKQRRHTTDSQTMTLPKRRITKGEKLLWSLAALTLLIFGILIVSKQAVLYESSRSLSNIEQKLESTEKTNQDLQTQVQSLKQPERIIKFAKENGLKLNSKNVKIVNK</sequence>
<reference evidence="10" key="1">
    <citation type="journal article" date="2014" name="Int. J. Syst. Evol. Microbiol.">
        <title>Complete genome sequence of Corynebacterium casei LMG S-19264T (=DSM 44701T), isolated from a smear-ripened cheese.</title>
        <authorList>
            <consortium name="US DOE Joint Genome Institute (JGI-PGF)"/>
            <person name="Walter F."/>
            <person name="Albersmeier A."/>
            <person name="Kalinowski J."/>
            <person name="Ruckert C."/>
        </authorList>
    </citation>
    <scope>NUCLEOTIDE SEQUENCE</scope>
    <source>
        <strain evidence="10">CGMCC 1.12777</strain>
    </source>
</reference>
<comment type="subcellular location">
    <subcellularLocation>
        <location evidence="7">Cell membrane</location>
        <topology evidence="7">Single-pass type II membrane protein</topology>
    </subcellularLocation>
    <text evidence="7">Localizes to the division septum where it forms a ring structure.</text>
</comment>
<comment type="similarity">
    <text evidence="7">Belongs to the FtsL family.</text>
</comment>
<dbReference type="Proteomes" id="UP000656813">
    <property type="component" value="Unassembled WGS sequence"/>
</dbReference>
<evidence type="ECO:0000256" key="3">
    <source>
        <dbReference type="ARBA" id="ARBA00022692"/>
    </source>
</evidence>
<protein>
    <recommendedName>
        <fullName evidence="7 8">Cell division protein FtsL</fullName>
    </recommendedName>
</protein>
<feature type="transmembrane region" description="Helical" evidence="7">
    <location>
        <begin position="40"/>
        <end position="58"/>
    </location>
</feature>
<proteinExistence type="inferred from homology"/>
<gene>
    <name evidence="7" type="primary">ftsL</name>
    <name evidence="10" type="ORF">GCM10007096_02760</name>
</gene>
<keyword evidence="1 7" id="KW-1003">Cell membrane</keyword>
<organism evidence="10 11">
    <name type="scientific">Pullulanibacillus pueri</name>
    <dbReference type="NCBI Taxonomy" id="1437324"/>
    <lineage>
        <taxon>Bacteria</taxon>
        <taxon>Bacillati</taxon>
        <taxon>Bacillota</taxon>
        <taxon>Bacilli</taxon>
        <taxon>Bacillales</taxon>
        <taxon>Sporolactobacillaceae</taxon>
        <taxon>Pullulanibacillus</taxon>
    </lineage>
</organism>
<dbReference type="GO" id="GO:0032153">
    <property type="term" value="C:cell division site"/>
    <property type="evidence" value="ECO:0007669"/>
    <property type="project" value="UniProtKB-UniRule"/>
</dbReference>
<dbReference type="NCBIfam" id="TIGR02209">
    <property type="entry name" value="ftsL_broad"/>
    <property type="match status" value="1"/>
</dbReference>
<comment type="function">
    <text evidence="7">Essential cell division protein.</text>
</comment>
<feature type="compositionally biased region" description="Polar residues" evidence="9">
    <location>
        <begin position="1"/>
        <end position="12"/>
    </location>
</feature>
<evidence type="ECO:0000256" key="1">
    <source>
        <dbReference type="ARBA" id="ARBA00022475"/>
    </source>
</evidence>
<dbReference type="HAMAP" id="MF_00910">
    <property type="entry name" value="FtsL"/>
    <property type="match status" value="1"/>
</dbReference>
<dbReference type="GO" id="GO:0043093">
    <property type="term" value="P:FtsZ-dependent cytokinesis"/>
    <property type="evidence" value="ECO:0007669"/>
    <property type="project" value="UniProtKB-UniRule"/>
</dbReference>
<dbReference type="EMBL" id="BMFV01000001">
    <property type="protein sequence ID" value="GGH74483.1"/>
    <property type="molecule type" value="Genomic_DNA"/>
</dbReference>
<evidence type="ECO:0000313" key="10">
    <source>
        <dbReference type="EMBL" id="GGH74483.1"/>
    </source>
</evidence>
<keyword evidence="4 7" id="KW-1133">Transmembrane helix</keyword>
<evidence type="ECO:0000256" key="7">
    <source>
        <dbReference type="HAMAP-Rule" id="MF_00910"/>
    </source>
</evidence>
<dbReference type="InterPro" id="IPR011922">
    <property type="entry name" value="Cell_div_FtsL"/>
</dbReference>
<comment type="caution">
    <text evidence="10">The sequence shown here is derived from an EMBL/GenBank/DDBJ whole genome shotgun (WGS) entry which is preliminary data.</text>
</comment>
<evidence type="ECO:0000256" key="6">
    <source>
        <dbReference type="ARBA" id="ARBA00023306"/>
    </source>
</evidence>
<evidence type="ECO:0000256" key="2">
    <source>
        <dbReference type="ARBA" id="ARBA00022618"/>
    </source>
</evidence>
<dbReference type="GO" id="GO:0005886">
    <property type="term" value="C:plasma membrane"/>
    <property type="evidence" value="ECO:0007669"/>
    <property type="project" value="UniProtKB-SubCell"/>
</dbReference>
<evidence type="ECO:0000256" key="5">
    <source>
        <dbReference type="ARBA" id="ARBA00023136"/>
    </source>
</evidence>
<feature type="region of interest" description="Disordered" evidence="9">
    <location>
        <begin position="1"/>
        <end position="27"/>
    </location>
</feature>
<evidence type="ECO:0000256" key="4">
    <source>
        <dbReference type="ARBA" id="ARBA00022989"/>
    </source>
</evidence>
<evidence type="ECO:0000256" key="9">
    <source>
        <dbReference type="SAM" id="MobiDB-lite"/>
    </source>
</evidence>
<dbReference type="AlphaFoldDB" id="A0A8J3EJD8"/>
<keyword evidence="5 7" id="KW-0472">Membrane</keyword>
<evidence type="ECO:0000256" key="8">
    <source>
        <dbReference type="NCBIfam" id="TIGR02209"/>
    </source>
</evidence>
<keyword evidence="11" id="KW-1185">Reference proteome</keyword>
<accession>A0A8J3EJD8</accession>
<dbReference type="RefSeq" id="WP_188495283.1">
    <property type="nucleotide sequence ID" value="NZ_BMFV01000001.1"/>
</dbReference>
<keyword evidence="3 7" id="KW-0812">Transmembrane</keyword>
<keyword evidence="6 7" id="KW-0131">Cell cycle</keyword>
<reference evidence="10" key="2">
    <citation type="submission" date="2020-09" db="EMBL/GenBank/DDBJ databases">
        <authorList>
            <person name="Sun Q."/>
            <person name="Zhou Y."/>
        </authorList>
    </citation>
    <scope>NUCLEOTIDE SEQUENCE</scope>
    <source>
        <strain evidence="10">CGMCC 1.12777</strain>
    </source>
</reference>
<keyword evidence="2 7" id="KW-0132">Cell division</keyword>
<evidence type="ECO:0000313" key="11">
    <source>
        <dbReference type="Proteomes" id="UP000656813"/>
    </source>
</evidence>